<feature type="region of interest" description="Disordered" evidence="3">
    <location>
        <begin position="114"/>
        <end position="135"/>
    </location>
</feature>
<keyword evidence="2" id="KW-0064">Aspartyl protease</keyword>
<dbReference type="InterPro" id="IPR001461">
    <property type="entry name" value="Aspartic_peptidase_A1"/>
</dbReference>
<dbReference type="GO" id="GO:0004190">
    <property type="term" value="F:aspartic-type endopeptidase activity"/>
    <property type="evidence" value="ECO:0007669"/>
    <property type="project" value="UniProtKB-KW"/>
</dbReference>
<sequence length="301" mass="32920">MRFLLIASVLCLSSFSLAEERKGQGFSVSLKRNPSFVKNGRNAYYSSLRKHGKPSRSVSNSPNPDALIEENIESLQATALENDSHSNWHTKNQKAYGSKTSARTFKTIDKDVKMSESDDADVQMNESDDTDDKEDGVVPLVDIERDLEYLGHVEIGTPPQGFLMNFDSGSSDTWVLGPGRGKKNKRHRFIPKKSSTFNATKKKWAVEYGDGSKSSGYVGFDNLVIGNITIGNQAVQIAKSSSGMDDDALDGLVGLGFSGLNSAGEKTPVDNMIEQGLLEKVISYLFIHRLMANISLSGQPN</sequence>
<protein>
    <submittedName>
        <fullName evidence="6">Rhizopuspepsin-1</fullName>
    </submittedName>
</protein>
<dbReference type="SUPFAM" id="SSF50630">
    <property type="entry name" value="Acid proteases"/>
    <property type="match status" value="1"/>
</dbReference>
<comment type="similarity">
    <text evidence="1">Belongs to the peptidase A1 family.</text>
</comment>
<evidence type="ECO:0000259" key="5">
    <source>
        <dbReference type="PROSITE" id="PS51767"/>
    </source>
</evidence>
<dbReference type="GO" id="GO:0006508">
    <property type="term" value="P:proteolysis"/>
    <property type="evidence" value="ECO:0007669"/>
    <property type="project" value="InterPro"/>
</dbReference>
<keyword evidence="2" id="KW-0378">Hydrolase</keyword>
<reference evidence="6 7" key="1">
    <citation type="submission" date="2016-04" db="EMBL/GenBank/DDBJ databases">
        <title>Evolutionary innovation and constraint leading to complex multicellularity in the Ascomycota.</title>
        <authorList>
            <person name="Cisse O."/>
            <person name="Nguyen A."/>
            <person name="Hewitt D.A."/>
            <person name="Jedd G."/>
            <person name="Stajich J.E."/>
        </authorList>
    </citation>
    <scope>NUCLEOTIDE SEQUENCE [LARGE SCALE GENOMIC DNA]</scope>
    <source>
        <strain evidence="6 7">DAH-3</strain>
    </source>
</reference>
<dbReference type="PROSITE" id="PS00141">
    <property type="entry name" value="ASP_PROTEASE"/>
    <property type="match status" value="1"/>
</dbReference>
<feature type="domain" description="Peptidase A1" evidence="5">
    <location>
        <begin position="149"/>
        <end position="301"/>
    </location>
</feature>
<keyword evidence="4" id="KW-0732">Signal</keyword>
<dbReference type="OrthoDB" id="2747330at2759"/>
<keyword evidence="2" id="KW-0645">Protease</keyword>
<dbReference type="PROSITE" id="PS51767">
    <property type="entry name" value="PEPTIDASE_A1"/>
    <property type="match status" value="1"/>
</dbReference>
<dbReference type="EMBL" id="LXFE01000464">
    <property type="protein sequence ID" value="OLL25244.1"/>
    <property type="molecule type" value="Genomic_DNA"/>
</dbReference>
<name>A0A1U7LRH1_NEOID</name>
<comment type="caution">
    <text evidence="6">The sequence shown here is derived from an EMBL/GenBank/DDBJ whole genome shotgun (WGS) entry which is preliminary data.</text>
</comment>
<organism evidence="6 7">
    <name type="scientific">Neolecta irregularis (strain DAH-3)</name>
    <dbReference type="NCBI Taxonomy" id="1198029"/>
    <lineage>
        <taxon>Eukaryota</taxon>
        <taxon>Fungi</taxon>
        <taxon>Dikarya</taxon>
        <taxon>Ascomycota</taxon>
        <taxon>Taphrinomycotina</taxon>
        <taxon>Neolectales</taxon>
        <taxon>Neolectaceae</taxon>
        <taxon>Neolecta</taxon>
    </lineage>
</organism>
<accession>A0A1U7LRH1</accession>
<evidence type="ECO:0000313" key="7">
    <source>
        <dbReference type="Proteomes" id="UP000186594"/>
    </source>
</evidence>
<feature type="signal peptide" evidence="4">
    <location>
        <begin position="1"/>
        <end position="18"/>
    </location>
</feature>
<feature type="chain" id="PRO_5012730588" evidence="4">
    <location>
        <begin position="19"/>
        <end position="301"/>
    </location>
</feature>
<feature type="compositionally biased region" description="Acidic residues" evidence="3">
    <location>
        <begin position="117"/>
        <end position="134"/>
    </location>
</feature>
<evidence type="ECO:0000256" key="2">
    <source>
        <dbReference type="ARBA" id="ARBA00022750"/>
    </source>
</evidence>
<dbReference type="PANTHER" id="PTHR47966:SF1">
    <property type="entry name" value="ASPARTYL PROTEINASE"/>
    <property type="match status" value="1"/>
</dbReference>
<dbReference type="InterPro" id="IPR021109">
    <property type="entry name" value="Peptidase_aspartic_dom_sf"/>
</dbReference>
<gene>
    <name evidence="6" type="ORF">NEOLI_000820</name>
</gene>
<keyword evidence="7" id="KW-1185">Reference proteome</keyword>
<dbReference type="Pfam" id="PF00026">
    <property type="entry name" value="Asp"/>
    <property type="match status" value="1"/>
</dbReference>
<dbReference type="AlphaFoldDB" id="A0A1U7LRH1"/>
<dbReference type="InterPro" id="IPR033121">
    <property type="entry name" value="PEPTIDASE_A1"/>
</dbReference>
<evidence type="ECO:0000313" key="6">
    <source>
        <dbReference type="EMBL" id="OLL25244.1"/>
    </source>
</evidence>
<evidence type="ECO:0000256" key="3">
    <source>
        <dbReference type="SAM" id="MobiDB-lite"/>
    </source>
</evidence>
<dbReference type="InterPro" id="IPR001969">
    <property type="entry name" value="Aspartic_peptidase_AS"/>
</dbReference>
<dbReference type="STRING" id="1198029.A0A1U7LRH1"/>
<evidence type="ECO:0000256" key="1">
    <source>
        <dbReference type="ARBA" id="ARBA00007447"/>
    </source>
</evidence>
<dbReference type="PANTHER" id="PTHR47966">
    <property type="entry name" value="BETA-SITE APP-CLEAVING ENZYME, ISOFORM A-RELATED"/>
    <property type="match status" value="1"/>
</dbReference>
<evidence type="ECO:0000256" key="4">
    <source>
        <dbReference type="SAM" id="SignalP"/>
    </source>
</evidence>
<dbReference type="Proteomes" id="UP000186594">
    <property type="component" value="Unassembled WGS sequence"/>
</dbReference>
<proteinExistence type="inferred from homology"/>
<dbReference type="Gene3D" id="2.40.70.10">
    <property type="entry name" value="Acid Proteases"/>
    <property type="match status" value="1"/>
</dbReference>